<feature type="region of interest" description="Disordered" evidence="1">
    <location>
        <begin position="1"/>
        <end position="31"/>
    </location>
</feature>
<comment type="caution">
    <text evidence="3">The sequence shown here is derived from an EMBL/GenBank/DDBJ whole genome shotgun (WGS) entry which is preliminary data.</text>
</comment>
<gene>
    <name evidence="3" type="ORF">COT71_01145</name>
</gene>
<evidence type="ECO:0000256" key="1">
    <source>
        <dbReference type="SAM" id="MobiDB-lite"/>
    </source>
</evidence>
<dbReference type="Proteomes" id="UP000230731">
    <property type="component" value="Unassembled WGS sequence"/>
</dbReference>
<evidence type="ECO:0000313" key="4">
    <source>
        <dbReference type="Proteomes" id="UP000230731"/>
    </source>
</evidence>
<name>A0A2M6X032_9BACT</name>
<sequence>MPVSPDTPDSPQDHRPDGDDTQPSDRLGLVRRGLYARDEPRDLQARQRALHRLGITRQPHGSGEHAGDTLSSTKYRDLVRLRAKRRVRLLRFSGLLGALLVIGITVSILFVWYRSRLTVTEVQIGISIEGPAELAAGDELMYQVHYGNLSRVDWHGVELAFTPPRGFTLLDSTPGLTPAGRQLLLPVGELASGARGEARIRGRLLGERNETALAEASVTITPDNFPSGQFVRTAVLATTISALPLELATLIPDDAASGERVRASLEVRNLSSQALSNVYVRLQPAPGMELLLTDPEMSTGFNAATGEWTLAELPALQTQLLTFIFVVSGQTGEQRPIGITAGIRQGEEDFVQRELTHIVTLSASEVVVQQRFQGESGPVVVRPGDHITGEVLYRNIGTVGLKDAIVKLKLEGIGYDPARLELRNGAYDPVTQTIFWSAATVPELAVVQPQESGVISYSFTLLPLAAFSDDPETGKNNVIVSTALLDSPDLPAPPGQPRQVISDRAILSVQTDPIFAVNAFYDDGRLGLKSSGPLPPRVAEQTTYTIRFRLGTTLNDVGDVRLIAVIPDGVSFTGQYYATKGEVTLTERAGRLEWTVPQIAGMTGRSRPPEELHVQVAVVPGDDLRGEVVSLVRELSATMTDLFVDRVLTVPQAGLPTTETAVPQKGVVK</sequence>
<evidence type="ECO:0000313" key="3">
    <source>
        <dbReference type="EMBL" id="PIT98370.1"/>
    </source>
</evidence>
<organism evidence="3 4">
    <name type="scientific">Candidatus Andersenbacteria bacterium CG10_big_fil_rev_8_21_14_0_10_54_11</name>
    <dbReference type="NCBI Taxonomy" id="1974485"/>
    <lineage>
        <taxon>Bacteria</taxon>
        <taxon>Candidatus Anderseniibacteriota</taxon>
    </lineage>
</organism>
<dbReference type="AlphaFoldDB" id="A0A2M6X032"/>
<keyword evidence="2" id="KW-0812">Transmembrane</keyword>
<protein>
    <recommendedName>
        <fullName evidence="5">DUF11 domain-containing protein</fullName>
    </recommendedName>
</protein>
<feature type="transmembrane region" description="Helical" evidence="2">
    <location>
        <begin position="89"/>
        <end position="113"/>
    </location>
</feature>
<accession>A0A2M6X032</accession>
<evidence type="ECO:0008006" key="5">
    <source>
        <dbReference type="Google" id="ProtNLM"/>
    </source>
</evidence>
<keyword evidence="2" id="KW-0472">Membrane</keyword>
<dbReference type="EMBL" id="PEZP01000012">
    <property type="protein sequence ID" value="PIT98370.1"/>
    <property type="molecule type" value="Genomic_DNA"/>
</dbReference>
<keyword evidence="2" id="KW-1133">Transmembrane helix</keyword>
<evidence type="ECO:0000256" key="2">
    <source>
        <dbReference type="SAM" id="Phobius"/>
    </source>
</evidence>
<reference evidence="4" key="1">
    <citation type="submission" date="2017-09" db="EMBL/GenBank/DDBJ databases">
        <title>Depth-based differentiation of microbial function through sediment-hosted aquifers and enrichment of novel symbionts in the deep terrestrial subsurface.</title>
        <authorList>
            <person name="Probst A.J."/>
            <person name="Ladd B."/>
            <person name="Jarett J.K."/>
            <person name="Geller-Mcgrath D.E."/>
            <person name="Sieber C.M.K."/>
            <person name="Emerson J.B."/>
            <person name="Anantharaman K."/>
            <person name="Thomas B.C."/>
            <person name="Malmstrom R."/>
            <person name="Stieglmeier M."/>
            <person name="Klingl A."/>
            <person name="Woyke T."/>
            <person name="Ryan C.M."/>
            <person name="Banfield J.F."/>
        </authorList>
    </citation>
    <scope>NUCLEOTIDE SEQUENCE [LARGE SCALE GENOMIC DNA]</scope>
</reference>
<proteinExistence type="predicted"/>